<evidence type="ECO:0000313" key="5">
    <source>
        <dbReference type="Proteomes" id="UP000193719"/>
    </source>
</evidence>
<reference evidence="4 5" key="2">
    <citation type="submission" date="2016-08" db="EMBL/GenBank/DDBJ databases">
        <title>Pervasive Adenine N6-methylation of Active Genes in Fungi.</title>
        <authorList>
            <consortium name="DOE Joint Genome Institute"/>
            <person name="Mondo S.J."/>
            <person name="Dannebaum R.O."/>
            <person name="Kuo R.C."/>
            <person name="Labutti K."/>
            <person name="Haridas S."/>
            <person name="Kuo A."/>
            <person name="Salamov A."/>
            <person name="Ahrendt S.R."/>
            <person name="Lipzen A."/>
            <person name="Sullivan W."/>
            <person name="Andreopoulos W.B."/>
            <person name="Clum A."/>
            <person name="Lindquist E."/>
            <person name="Daum C."/>
            <person name="Ramamoorthy G.K."/>
            <person name="Gryganskyi A."/>
            <person name="Culley D."/>
            <person name="Magnuson J.K."/>
            <person name="James T.Y."/>
            <person name="O'Malley M.A."/>
            <person name="Stajich J.E."/>
            <person name="Spatafora J.W."/>
            <person name="Visel A."/>
            <person name="Grigoriev I.V."/>
        </authorList>
    </citation>
    <scope>NUCLEOTIDE SEQUENCE [LARGE SCALE GENOMIC DNA]</scope>
    <source>
        <strain evidence="5">finn</strain>
    </source>
</reference>
<dbReference type="Proteomes" id="UP000193719">
    <property type="component" value="Unassembled WGS sequence"/>
</dbReference>
<evidence type="ECO:0000259" key="2">
    <source>
        <dbReference type="Pfam" id="PF16092"/>
    </source>
</evidence>
<feature type="domain" description="CFAP61 dimerisation" evidence="3">
    <location>
        <begin position="1073"/>
        <end position="1197"/>
    </location>
</feature>
<dbReference type="EMBL" id="MCFH01000053">
    <property type="protein sequence ID" value="ORX43430.1"/>
    <property type="molecule type" value="Genomic_DNA"/>
</dbReference>
<dbReference type="InterPro" id="IPR032151">
    <property type="entry name" value="CFAP61_N"/>
</dbReference>
<dbReference type="InterPro" id="IPR016181">
    <property type="entry name" value="Acyl_CoA_acyltransferase"/>
</dbReference>
<dbReference type="InterPro" id="IPR038884">
    <property type="entry name" value="CFAP61"/>
</dbReference>
<feature type="region of interest" description="Disordered" evidence="1">
    <location>
        <begin position="354"/>
        <end position="398"/>
    </location>
</feature>
<accession>A0A1Y1UZY8</accession>
<dbReference type="PANTHER" id="PTHR21178:SF8">
    <property type="entry name" value="CILIA- AND FLAGELLA-ASSOCIATED PROTEIN 61"/>
    <property type="match status" value="1"/>
</dbReference>
<name>A0A1Y1UZY8_9FUNG</name>
<dbReference type="Gene3D" id="3.40.630.30">
    <property type="match status" value="1"/>
</dbReference>
<evidence type="ECO:0000313" key="4">
    <source>
        <dbReference type="EMBL" id="ORX43430.1"/>
    </source>
</evidence>
<feature type="compositionally biased region" description="Polar residues" evidence="1">
    <location>
        <begin position="368"/>
        <end position="380"/>
    </location>
</feature>
<evidence type="ECO:0000256" key="1">
    <source>
        <dbReference type="SAM" id="MobiDB-lite"/>
    </source>
</evidence>
<feature type="compositionally biased region" description="Low complexity" evidence="1">
    <location>
        <begin position="381"/>
        <end position="394"/>
    </location>
</feature>
<reference evidence="4 5" key="1">
    <citation type="submission" date="2016-08" db="EMBL/GenBank/DDBJ databases">
        <title>Genomes of anaerobic fungi encode conserved fungal cellulosomes for biomass hydrolysis.</title>
        <authorList>
            <consortium name="DOE Joint Genome Institute"/>
            <person name="Haitjema C.H."/>
            <person name="Gilmore S.P."/>
            <person name="Henske J.K."/>
            <person name="Solomon K.V."/>
            <person name="De Groot R."/>
            <person name="Kuo A."/>
            <person name="Mondo S.J."/>
            <person name="Salamov A.A."/>
            <person name="Labutti K."/>
            <person name="Zhao Z."/>
            <person name="Chiniquy J."/>
            <person name="Barry K."/>
            <person name="Brewer H.M."/>
            <person name="Purvine S.O."/>
            <person name="Wright A.T."/>
            <person name="Boxma B."/>
            <person name="Van Alen T."/>
            <person name="Hackstein J.H."/>
            <person name="Baker S.E."/>
            <person name="Grigoriev I.V."/>
            <person name="O'Malley M.A."/>
        </authorList>
    </citation>
    <scope>NUCLEOTIDE SEQUENCE [LARGE SCALE GENOMIC DNA]</scope>
    <source>
        <strain evidence="5">finn</strain>
    </source>
</reference>
<dbReference type="InterPro" id="IPR036188">
    <property type="entry name" value="FAD/NAD-bd_sf"/>
</dbReference>
<dbReference type="Pfam" id="PF16092">
    <property type="entry name" value="CFAP61_N"/>
    <property type="match status" value="1"/>
</dbReference>
<dbReference type="SUPFAM" id="SSF51905">
    <property type="entry name" value="FAD/NAD(P)-binding domain"/>
    <property type="match status" value="1"/>
</dbReference>
<dbReference type="SUPFAM" id="SSF55729">
    <property type="entry name" value="Acyl-CoA N-acyltransferases (Nat)"/>
    <property type="match status" value="1"/>
</dbReference>
<gene>
    <name evidence="4" type="ORF">BCR36DRAFT_415613</name>
</gene>
<evidence type="ECO:0000259" key="3">
    <source>
        <dbReference type="Pfam" id="PF23150"/>
    </source>
</evidence>
<dbReference type="STRING" id="1754191.A0A1Y1UZY8"/>
<comment type="caution">
    <text evidence="4">The sequence shown here is derived from an EMBL/GenBank/DDBJ whole genome shotgun (WGS) entry which is preliminary data.</text>
</comment>
<protein>
    <submittedName>
        <fullName evidence="4">Uncharacterized protein</fullName>
    </submittedName>
</protein>
<dbReference type="OrthoDB" id="382863at2759"/>
<dbReference type="PANTHER" id="PTHR21178">
    <property type="entry name" value="CILIA- AND FLAGELLA-ASSOCIATED PROTEIN 61"/>
    <property type="match status" value="1"/>
</dbReference>
<organism evidence="4 5">
    <name type="scientific">Piromyces finnis</name>
    <dbReference type="NCBI Taxonomy" id="1754191"/>
    <lineage>
        <taxon>Eukaryota</taxon>
        <taxon>Fungi</taxon>
        <taxon>Fungi incertae sedis</taxon>
        <taxon>Chytridiomycota</taxon>
        <taxon>Chytridiomycota incertae sedis</taxon>
        <taxon>Neocallimastigomycetes</taxon>
        <taxon>Neocallimastigales</taxon>
        <taxon>Neocallimastigaceae</taxon>
        <taxon>Piromyces</taxon>
    </lineage>
</organism>
<feature type="domain" description="Cilia- and flagella-associated protein 61 N-terminal" evidence="2">
    <location>
        <begin position="4"/>
        <end position="305"/>
    </location>
</feature>
<dbReference type="Gene3D" id="3.50.50.60">
    <property type="entry name" value="FAD/NAD(P)-binding domain"/>
    <property type="match status" value="2"/>
</dbReference>
<dbReference type="InterPro" id="IPR056299">
    <property type="entry name" value="CFAP61_dimer"/>
</dbReference>
<dbReference type="Pfam" id="PF23150">
    <property type="entry name" value="CFAP61_dimer"/>
    <property type="match status" value="1"/>
</dbReference>
<sequence>MGISVRRASADDVEEIYRLIKVDDYSLNKLKLKYGTSNISYLIDTSAISIVGINNDDHQIIGFISVSLSPYKNYLRNKDWTKELPVSFEIKDCHAHNTMFLSCCAYNSKFTVDFLFYSLKQIFLSIPNLKYIGYLLPKSQSIDEALCNNVPPRSYNGSNYYNNQNIYKNENTESFSAIQAMSATKQRFFFNKCRIAGNEEDITETVCPNNLWVCFRKDLVYIMKIRKARVEDCDDLIPMFKQKKLIDDPDSIYYFSELLENKDENVNTIVAEINNKIVGFMSMRSNIEYSEILDQFDLDIYETLLNDIIIVDVDDDVISDFSSANISNKSKKDSKSNIAKSVDTNSLENKNVEKKETEKVGGKKATIDQITKDQSNSQNLNISSKVKSSNNSFSKPEKNDIQYANNESQKSIENICLSTENFTESEPTKVTEIEENDNISESNESINDFKKIAYLNNAVCINLFFIDDYYASYSNAFLKAAFNIYPDKEYCLISLPTMELSIPLLEYMTRVDYREDSNIRHSLYLSHRESTLNDISVRKGVDGDVSQIEKLIENIPEYVTIIHNVKMAILSMENETEINEKSVLYVAECLGMIVGFAILKTYDSSNVLIEQFNIEKYCTKENHRFDKNDEFILSFIVMNPLYENKARYFLEEIMRQTEISCLIHTFNDVIDFSSHKIISKEFVPIKRRRQIQFVDNKRDKYEVAGHLDYNISLITTNLLYEPKITINTRIVVIGASDTGISFLETLIYKSHYLFNNLVLISDKEVFGSKECPYAVDQMNYSVHDLEKMNIENYIQFINNVVNVINREDKNVVIDTGEVIEYDYLIIATGMQFHPEILGKKFAELKGIYSGTEIETCIEYIGNIDINDISRDQLFIVYGNDIQAFPIIRALLENVPPDQIFFIVPNFDKKIRHWFDNRTLEKKVLTLLSSLGVNILLNYQIVSFDSQAFKLTDISLRSTKDEISEDINLHNVDSFFYVDKKSADSNIFNAINNSFLVFDGNLIIDSHFQTNDDFIFSAGSLTRYTSKYETLWNHSYYNSKECGKKLANTLLPIFEGNKDAIKNIKKENEALISFNDLVASRCLLPENMMYFHFDRPYIYNQTKSFRKTDKENYGRDLVINNFKDIRKKDKEIEYFHIHIDPYGFIQALTYVGKEDIFCENMICLYGMHEKYLNRLISRFDEGIIPDFNKFLNEPWAQPLFYDRFRSYMKRLRDDLMNPSPSSVPLLPIGQNDEENENADEKPMEMKEILDRLYQYVAKNEIVPEEERVKLYSSFDRSFDRKKIDYTIYRYLVESGFYNFP</sequence>
<keyword evidence="5" id="KW-1185">Reference proteome</keyword>
<proteinExistence type="predicted"/>